<evidence type="ECO:0000256" key="3">
    <source>
        <dbReference type="SAM" id="MobiDB-lite"/>
    </source>
</evidence>
<dbReference type="PANTHER" id="PTHR47966">
    <property type="entry name" value="BETA-SITE APP-CLEAVING ENZYME, ISOFORM A-RELATED"/>
    <property type="match status" value="1"/>
</dbReference>
<dbReference type="InterPro" id="IPR033121">
    <property type="entry name" value="PEPTIDASE_A1"/>
</dbReference>
<evidence type="ECO:0000256" key="2">
    <source>
        <dbReference type="ARBA" id="ARBA00023157"/>
    </source>
</evidence>
<dbReference type="PRINTS" id="PR00792">
    <property type="entry name" value="PEPSIN"/>
</dbReference>
<feature type="signal peptide" evidence="4">
    <location>
        <begin position="1"/>
        <end position="17"/>
    </location>
</feature>
<dbReference type="InterPro" id="IPR001461">
    <property type="entry name" value="Aspartic_peptidase_A1"/>
</dbReference>
<dbReference type="PANTHER" id="PTHR47966:SF65">
    <property type="entry name" value="ASPARTIC-TYPE ENDOPEPTIDASE"/>
    <property type="match status" value="1"/>
</dbReference>
<evidence type="ECO:0000259" key="5">
    <source>
        <dbReference type="PROSITE" id="PS51767"/>
    </source>
</evidence>
<keyword evidence="4" id="KW-0732">Signal</keyword>
<evidence type="ECO:0000256" key="1">
    <source>
        <dbReference type="ARBA" id="ARBA00007447"/>
    </source>
</evidence>
<keyword evidence="7" id="KW-1185">Reference proteome</keyword>
<evidence type="ECO:0000313" key="7">
    <source>
        <dbReference type="Proteomes" id="UP001497600"/>
    </source>
</evidence>
<feature type="chain" id="PRO_5045038734" evidence="4">
    <location>
        <begin position="18"/>
        <end position="481"/>
    </location>
</feature>
<proteinExistence type="inferred from homology"/>
<evidence type="ECO:0000256" key="4">
    <source>
        <dbReference type="SAM" id="SignalP"/>
    </source>
</evidence>
<comment type="similarity">
    <text evidence="1">Belongs to the peptidase A1 family.</text>
</comment>
<reference evidence="6 7" key="1">
    <citation type="submission" date="2024-01" db="EMBL/GenBank/DDBJ databases">
        <authorList>
            <consortium name="Genoscope - CEA"/>
            <person name="William W."/>
        </authorList>
    </citation>
    <scope>NUCLEOTIDE SEQUENCE [LARGE SCALE GENOMIC DNA]</scope>
    <source>
        <strain evidence="6 7">29B2s-10</strain>
    </source>
</reference>
<keyword evidence="2" id="KW-1015">Disulfide bond</keyword>
<sequence length="481" mass="52086">MKSVLTASLVLLTGALALQGRNDNNDKKGVVRVNLDHSDHESYKVVVELGSNREKVTLYLDTQGGDISVPASNATCYQDYFDYEEAQSTNCSLENSFDPSLSSSFQANGSTPNSDYYDGSWGYDTVVVGGSEVDNVSLLVRSTFELDVEEPDGIFGIGRVENELSYFHDDYTYDNLPLKMTSQGVINKAAYSIFLNASNATSGELLFGGVDHAKYEGQLTTVPMIKFADQMRESLVVLHDVYVSEQGVKKFDVTNSNPYLASLNANYQFTRFTPEVFDRFGIALGAKVNGTSTLYDVPCFLESDLSIGFNFSGVIIDVPYTDFLTTYNGSCVIGVVNQNISYNPGYISLGQNFLRNAYTVFDFEDETVSLAQAKYTDDEDIDVISDSIPSASQAKYYSATSYNTSYSLGSVTTTLSFESSATFDSSIVTETSSSTSTPAHTGTATSSASNTNSSKSKGEAVSQCVGALGLLSVLLGYLSVF</sequence>
<dbReference type="SUPFAM" id="SSF50630">
    <property type="entry name" value="Acid proteases"/>
    <property type="match status" value="1"/>
</dbReference>
<organism evidence="6 7">
    <name type="scientific">[Candida] anglica</name>
    <dbReference type="NCBI Taxonomy" id="148631"/>
    <lineage>
        <taxon>Eukaryota</taxon>
        <taxon>Fungi</taxon>
        <taxon>Dikarya</taxon>
        <taxon>Ascomycota</taxon>
        <taxon>Saccharomycotina</taxon>
        <taxon>Pichiomycetes</taxon>
        <taxon>Debaryomycetaceae</taxon>
        <taxon>Kurtzmaniella</taxon>
    </lineage>
</organism>
<dbReference type="Proteomes" id="UP001497600">
    <property type="component" value="Chromosome F"/>
</dbReference>
<feature type="region of interest" description="Disordered" evidence="3">
    <location>
        <begin position="431"/>
        <end position="455"/>
    </location>
</feature>
<name>A0ABP0EEW8_9ASCO</name>
<accession>A0ABP0EEW8</accession>
<dbReference type="Gene3D" id="2.40.70.10">
    <property type="entry name" value="Acid Proteases"/>
    <property type="match status" value="2"/>
</dbReference>
<evidence type="ECO:0000313" key="6">
    <source>
        <dbReference type="EMBL" id="CAK7912255.1"/>
    </source>
</evidence>
<gene>
    <name evidence="6" type="primary">SAP10</name>
    <name evidence="6" type="ORF">CAAN4_F06150</name>
</gene>
<dbReference type="EMBL" id="OZ004258">
    <property type="protein sequence ID" value="CAK7912255.1"/>
    <property type="molecule type" value="Genomic_DNA"/>
</dbReference>
<dbReference type="InterPro" id="IPR021109">
    <property type="entry name" value="Peptidase_aspartic_dom_sf"/>
</dbReference>
<protein>
    <submittedName>
        <fullName evidence="6">Candidapepsin-10</fullName>
    </submittedName>
</protein>
<feature type="domain" description="Peptidase A1" evidence="5">
    <location>
        <begin position="43"/>
        <end position="371"/>
    </location>
</feature>
<dbReference type="PROSITE" id="PS51767">
    <property type="entry name" value="PEPTIDASE_A1"/>
    <property type="match status" value="1"/>
</dbReference>
<dbReference type="Pfam" id="PF00026">
    <property type="entry name" value="Asp"/>
    <property type="match status" value="1"/>
</dbReference>